<protein>
    <submittedName>
        <fullName evidence="5">Ppx/GppA family phosphatase</fullName>
    </submittedName>
</protein>
<dbReference type="InterPro" id="IPR003695">
    <property type="entry name" value="Ppx_GppA_N"/>
</dbReference>
<proteinExistence type="inferred from homology"/>
<gene>
    <name evidence="5" type="ORF">J7W16_09005</name>
</gene>
<dbReference type="Gene3D" id="3.30.420.40">
    <property type="match status" value="1"/>
</dbReference>
<evidence type="ECO:0000256" key="1">
    <source>
        <dbReference type="ARBA" id="ARBA00007125"/>
    </source>
</evidence>
<dbReference type="InterPro" id="IPR030673">
    <property type="entry name" value="PyroPPase_GppA_Ppx"/>
</dbReference>
<dbReference type="PIRSF" id="PIRSF001267">
    <property type="entry name" value="Pyrophosphatase_GppA_Ppx"/>
    <property type="match status" value="1"/>
</dbReference>
<evidence type="ECO:0000259" key="3">
    <source>
        <dbReference type="Pfam" id="PF02541"/>
    </source>
</evidence>
<reference evidence="5" key="1">
    <citation type="submission" date="2021-03" db="EMBL/GenBank/DDBJ databases">
        <title>Bacillus suaedae sp. nov., isolated from Suaeda aralocaspica.</title>
        <authorList>
            <person name="Lei R.F.R."/>
        </authorList>
    </citation>
    <scope>NUCLEOTIDE SEQUENCE</scope>
    <source>
        <strain evidence="5">YZJH907-2</strain>
    </source>
</reference>
<dbReference type="PANTHER" id="PTHR30005:SF0">
    <property type="entry name" value="RETROGRADE REGULATION PROTEIN 2"/>
    <property type="match status" value="1"/>
</dbReference>
<feature type="domain" description="Ppx/GppA phosphatase N-terminal" evidence="3">
    <location>
        <begin position="23"/>
        <end position="307"/>
    </location>
</feature>
<dbReference type="SUPFAM" id="SSF53067">
    <property type="entry name" value="Actin-like ATPase domain"/>
    <property type="match status" value="2"/>
</dbReference>
<keyword evidence="6" id="KW-1185">Reference proteome</keyword>
<comment type="caution">
    <text evidence="5">The sequence shown here is derived from an EMBL/GenBank/DDBJ whole genome shotgun (WGS) entry which is preliminary data.</text>
</comment>
<evidence type="ECO:0000259" key="4">
    <source>
        <dbReference type="Pfam" id="PF21447"/>
    </source>
</evidence>
<keyword evidence="2" id="KW-0378">Hydrolase</keyword>
<dbReference type="InterPro" id="IPR050273">
    <property type="entry name" value="GppA/Ppx_hydrolase"/>
</dbReference>
<dbReference type="RefSeq" id="WP_210596961.1">
    <property type="nucleotide sequence ID" value="NZ_JAGKSQ010000003.1"/>
</dbReference>
<dbReference type="InterPro" id="IPR043129">
    <property type="entry name" value="ATPase_NBD"/>
</dbReference>
<evidence type="ECO:0000256" key="2">
    <source>
        <dbReference type="ARBA" id="ARBA00022801"/>
    </source>
</evidence>
<dbReference type="AlphaFoldDB" id="A0A940WZ05"/>
<dbReference type="GO" id="GO:0016787">
    <property type="term" value="F:hydrolase activity"/>
    <property type="evidence" value="ECO:0007669"/>
    <property type="project" value="UniProtKB-KW"/>
</dbReference>
<dbReference type="Gene3D" id="3.30.420.150">
    <property type="entry name" value="Exopolyphosphatase. Domain 2"/>
    <property type="match status" value="1"/>
</dbReference>
<dbReference type="PANTHER" id="PTHR30005">
    <property type="entry name" value="EXOPOLYPHOSPHATASE"/>
    <property type="match status" value="1"/>
</dbReference>
<organism evidence="5 6">
    <name type="scientific">Halalkalibacter suaedae</name>
    <dbReference type="NCBI Taxonomy" id="2822140"/>
    <lineage>
        <taxon>Bacteria</taxon>
        <taxon>Bacillati</taxon>
        <taxon>Bacillota</taxon>
        <taxon>Bacilli</taxon>
        <taxon>Bacillales</taxon>
        <taxon>Bacillaceae</taxon>
        <taxon>Halalkalibacter</taxon>
    </lineage>
</organism>
<dbReference type="Pfam" id="PF02541">
    <property type="entry name" value="Ppx-GppA"/>
    <property type="match status" value="1"/>
</dbReference>
<dbReference type="Pfam" id="PF21447">
    <property type="entry name" value="Ppx-GppA_III"/>
    <property type="match status" value="1"/>
</dbReference>
<dbReference type="SUPFAM" id="SSF109604">
    <property type="entry name" value="HD-domain/PDEase-like"/>
    <property type="match status" value="1"/>
</dbReference>
<evidence type="ECO:0000313" key="6">
    <source>
        <dbReference type="Proteomes" id="UP000678228"/>
    </source>
</evidence>
<dbReference type="InterPro" id="IPR048950">
    <property type="entry name" value="Ppx_GppA_C"/>
</dbReference>
<dbReference type="Proteomes" id="UP000678228">
    <property type="component" value="Unassembled WGS sequence"/>
</dbReference>
<feature type="domain" description="Ppx/GppA phosphatase C-terminal" evidence="4">
    <location>
        <begin position="320"/>
        <end position="465"/>
    </location>
</feature>
<dbReference type="Gene3D" id="1.10.3210.10">
    <property type="entry name" value="Hypothetical protein af1432"/>
    <property type="match status" value="1"/>
</dbReference>
<evidence type="ECO:0000313" key="5">
    <source>
        <dbReference type="EMBL" id="MBP3951270.1"/>
    </source>
</evidence>
<name>A0A940WZ05_9BACI</name>
<accession>A0A940WZ05</accession>
<sequence length="515" mass="59035">MTGKLFAIIDMGSNSIRLVINEIDKNGRYKELHNYKTVARLSSHINDEGFLTDNGKMIVVDTLKRFKEVIEYHNVKKVTTIATAAMRKAQNREEVTELIYNQLGFEIRILTEYEEAFYGYLAVVNSTNIIDGITVDIGGGSTEVTLFEDRQLKHYHSFPFGAVTLQQQFFLSSEPLSSQIKQIKRYILEQLQTLPWLKELKSTNAVIGIGGSARNLSLIHQRQVGYPLGGIHQYEFPAKDLYNINQLLQMSSYEERLNIDGLSKERADIIVPAAEVISSIVHYVGADTFVMSGKGLRDGVFYEEILRKMETTHFPNVAEESFFQLSYTYEVNIDHINQINYIAQKLYAGLSPYHPLETDDTEAKRLISQSARVLYIGQFINSEASSQNTFYLLTNMTIEGVSHQERLAIALISSFKSKSQMYHYAKPFKQLLTKKQLKLYEFLGAIMKLAYALDRTQRKAVTDIGVIERTKNKLTIPIFYQKDGYFEELYAEKNLKHLEKSMKKIVDCRYLSVLN</sequence>
<dbReference type="CDD" id="cd24052">
    <property type="entry name" value="ASKHA_NBD_HpPPX-GppA-like"/>
    <property type="match status" value="1"/>
</dbReference>
<dbReference type="GO" id="GO:0006357">
    <property type="term" value="P:regulation of transcription by RNA polymerase II"/>
    <property type="evidence" value="ECO:0007669"/>
    <property type="project" value="TreeGrafter"/>
</dbReference>
<comment type="similarity">
    <text evidence="1">Belongs to the GppA/Ppx family.</text>
</comment>
<dbReference type="EMBL" id="JAGKSQ010000003">
    <property type="protein sequence ID" value="MBP3951270.1"/>
    <property type="molecule type" value="Genomic_DNA"/>
</dbReference>